<organism evidence="1 2">
    <name type="scientific">Batillaria attramentaria</name>
    <dbReference type="NCBI Taxonomy" id="370345"/>
    <lineage>
        <taxon>Eukaryota</taxon>
        <taxon>Metazoa</taxon>
        <taxon>Spiralia</taxon>
        <taxon>Lophotrochozoa</taxon>
        <taxon>Mollusca</taxon>
        <taxon>Gastropoda</taxon>
        <taxon>Caenogastropoda</taxon>
        <taxon>Sorbeoconcha</taxon>
        <taxon>Cerithioidea</taxon>
        <taxon>Batillariidae</taxon>
        <taxon>Batillaria</taxon>
    </lineage>
</organism>
<comment type="caution">
    <text evidence="1">The sequence shown here is derived from an EMBL/GenBank/DDBJ whole genome shotgun (WGS) entry which is preliminary data.</text>
</comment>
<evidence type="ECO:0000313" key="1">
    <source>
        <dbReference type="EMBL" id="KAK7484057.1"/>
    </source>
</evidence>
<accession>A0ABD0KAE7</accession>
<gene>
    <name evidence="1" type="ORF">BaRGS_00024669</name>
</gene>
<dbReference type="EMBL" id="JACVVK020000216">
    <property type="protein sequence ID" value="KAK7484057.1"/>
    <property type="molecule type" value="Genomic_DNA"/>
</dbReference>
<proteinExistence type="predicted"/>
<dbReference type="AlphaFoldDB" id="A0ABD0KAE7"/>
<sequence length="68" mass="7486">VPSTPSSGYLQNTWPRAVRNYKHGDLDNAHRLPVFTGRKRTSGLPKGGVTNGCIPAFTLVLVIDRMHL</sequence>
<feature type="non-terminal residue" evidence="1">
    <location>
        <position position="1"/>
    </location>
</feature>
<dbReference type="Proteomes" id="UP001519460">
    <property type="component" value="Unassembled WGS sequence"/>
</dbReference>
<evidence type="ECO:0000313" key="2">
    <source>
        <dbReference type="Proteomes" id="UP001519460"/>
    </source>
</evidence>
<name>A0ABD0KAE7_9CAEN</name>
<keyword evidence="2" id="KW-1185">Reference proteome</keyword>
<protein>
    <submittedName>
        <fullName evidence="1">Uncharacterized protein</fullName>
    </submittedName>
</protein>
<reference evidence="1 2" key="1">
    <citation type="journal article" date="2023" name="Sci. Data">
        <title>Genome assembly of the Korean intertidal mud-creeper Batillaria attramentaria.</title>
        <authorList>
            <person name="Patra A.K."/>
            <person name="Ho P.T."/>
            <person name="Jun S."/>
            <person name="Lee S.J."/>
            <person name="Kim Y."/>
            <person name="Won Y.J."/>
        </authorList>
    </citation>
    <scope>NUCLEOTIDE SEQUENCE [LARGE SCALE GENOMIC DNA]</scope>
    <source>
        <strain evidence="1">Wonlab-2016</strain>
    </source>
</reference>
<feature type="non-terminal residue" evidence="1">
    <location>
        <position position="68"/>
    </location>
</feature>